<evidence type="ECO:0000256" key="1">
    <source>
        <dbReference type="SAM" id="SignalP"/>
    </source>
</evidence>
<sequence length="157" mass="18793">MVTVVTLSILHRLILPSLIGYYEDECLLSDTKYEALKKLFQHIATLYDKLNQVYWVDYGLLLGYYRIKDVLPHDGDLDFTRVHFPSKEFEFNMAFYRMMREFPETRGNTMFADMYVTGKDGERVHVTADLFRVQVEEINDKKFLFPYWNEQHREAAR</sequence>
<dbReference type="PANTHER" id="PTHR13627">
    <property type="entry name" value="FUKUTIN RELATED PROTEIN"/>
    <property type="match status" value="1"/>
</dbReference>
<feature type="signal peptide" evidence="1">
    <location>
        <begin position="1"/>
        <end position="16"/>
    </location>
</feature>
<feature type="chain" id="PRO_5029826987" evidence="1">
    <location>
        <begin position="17"/>
        <end position="157"/>
    </location>
</feature>
<comment type="caution">
    <text evidence="2">The sequence shown here is derived from an EMBL/GenBank/DDBJ whole genome shotgun (WGS) entry which is preliminary data.</text>
</comment>
<dbReference type="OrthoDB" id="444255at2759"/>
<evidence type="ECO:0000313" key="3">
    <source>
        <dbReference type="Proteomes" id="UP000593567"/>
    </source>
</evidence>
<organism evidence="2 3">
    <name type="scientific">Bugula neritina</name>
    <name type="common">Brown bryozoan</name>
    <name type="synonym">Sertularia neritina</name>
    <dbReference type="NCBI Taxonomy" id="10212"/>
    <lineage>
        <taxon>Eukaryota</taxon>
        <taxon>Metazoa</taxon>
        <taxon>Spiralia</taxon>
        <taxon>Lophotrochozoa</taxon>
        <taxon>Bryozoa</taxon>
        <taxon>Gymnolaemata</taxon>
        <taxon>Cheilostomatida</taxon>
        <taxon>Flustrina</taxon>
        <taxon>Buguloidea</taxon>
        <taxon>Bugulidae</taxon>
        <taxon>Bugula</taxon>
    </lineage>
</organism>
<dbReference type="InterPro" id="IPR052613">
    <property type="entry name" value="LicD_transferase"/>
</dbReference>
<keyword evidence="3" id="KW-1185">Reference proteome</keyword>
<accession>A0A7J7K5S9</accession>
<gene>
    <name evidence="2" type="ORF">EB796_008085</name>
</gene>
<reference evidence="2" key="1">
    <citation type="submission" date="2020-06" db="EMBL/GenBank/DDBJ databases">
        <title>Draft genome of Bugula neritina, a colonial animal packing powerful symbionts and potential medicines.</title>
        <authorList>
            <person name="Rayko M."/>
        </authorList>
    </citation>
    <scope>NUCLEOTIDE SEQUENCE [LARGE SCALE GENOMIC DNA]</scope>
    <source>
        <strain evidence="2">Kwan_BN1</strain>
    </source>
</reference>
<dbReference type="Proteomes" id="UP000593567">
    <property type="component" value="Unassembled WGS sequence"/>
</dbReference>
<keyword evidence="1" id="KW-0732">Signal</keyword>
<name>A0A7J7K5S9_BUGNE</name>
<dbReference type="PANTHER" id="PTHR13627:SF35">
    <property type="entry name" value="LICD FAMILY PROTEIN"/>
    <property type="match status" value="1"/>
</dbReference>
<dbReference type="AlphaFoldDB" id="A0A7J7K5S9"/>
<dbReference type="EMBL" id="VXIV02001283">
    <property type="protein sequence ID" value="KAF6033607.1"/>
    <property type="molecule type" value="Genomic_DNA"/>
</dbReference>
<evidence type="ECO:0000313" key="2">
    <source>
        <dbReference type="EMBL" id="KAF6033607.1"/>
    </source>
</evidence>
<proteinExistence type="predicted"/>
<protein>
    <submittedName>
        <fullName evidence="2">Uncharacterized protein</fullName>
    </submittedName>
</protein>